<dbReference type="Proteomes" id="UP000809349">
    <property type="component" value="Unassembled WGS sequence"/>
</dbReference>
<feature type="region of interest" description="Disordered" evidence="1">
    <location>
        <begin position="74"/>
        <end position="94"/>
    </location>
</feature>
<evidence type="ECO:0000256" key="1">
    <source>
        <dbReference type="SAM" id="MobiDB-lite"/>
    </source>
</evidence>
<reference evidence="3 4" key="2">
    <citation type="submission" date="2021-08" db="EMBL/GenBank/DDBJ databases">
        <title>Massilia sp. R798.</title>
        <authorList>
            <person name="Baek J.H."/>
            <person name="Jung H.S."/>
            <person name="Kim K.R."/>
            <person name="Jeon C.O."/>
        </authorList>
    </citation>
    <scope>NUCLEOTIDE SEQUENCE [LARGE SCALE GENOMIC DNA]</scope>
    <source>
        <strain evidence="3 4">R798</strain>
    </source>
</reference>
<accession>A0ABS7SR88</accession>
<keyword evidence="4" id="KW-1185">Reference proteome</keyword>
<keyword evidence="2" id="KW-0472">Membrane</keyword>
<sequence length="94" mass="9984">MEIQKQLGEINATLVTLTKTVDSTKAKVELLNEWRHKIAGGIVVLGVVCTLIGVGITKFSSYFEFKSPETKTSAVAPGLPVEQANSGTGRPGPK</sequence>
<keyword evidence="2" id="KW-1133">Transmembrane helix</keyword>
<organism evidence="3 4">
    <name type="scientific">Massilia soli</name>
    <dbReference type="NCBI Taxonomy" id="2792854"/>
    <lineage>
        <taxon>Bacteria</taxon>
        <taxon>Pseudomonadati</taxon>
        <taxon>Pseudomonadota</taxon>
        <taxon>Betaproteobacteria</taxon>
        <taxon>Burkholderiales</taxon>
        <taxon>Oxalobacteraceae</taxon>
        <taxon>Telluria group</taxon>
        <taxon>Massilia</taxon>
    </lineage>
</organism>
<feature type="transmembrane region" description="Helical" evidence="2">
    <location>
        <begin position="38"/>
        <end position="57"/>
    </location>
</feature>
<evidence type="ECO:0000313" key="3">
    <source>
        <dbReference type="EMBL" id="MBZ2208455.1"/>
    </source>
</evidence>
<name>A0ABS7SR88_9BURK</name>
<evidence type="ECO:0000313" key="4">
    <source>
        <dbReference type="Proteomes" id="UP000809349"/>
    </source>
</evidence>
<gene>
    <name evidence="3" type="ORF">I4X03_014415</name>
</gene>
<dbReference type="RefSeq" id="WP_223468937.1">
    <property type="nucleotide sequence ID" value="NZ_JAFBIL020000005.1"/>
</dbReference>
<evidence type="ECO:0000256" key="2">
    <source>
        <dbReference type="SAM" id="Phobius"/>
    </source>
</evidence>
<proteinExistence type="predicted"/>
<reference evidence="3 4" key="1">
    <citation type="submission" date="2021-01" db="EMBL/GenBank/DDBJ databases">
        <authorList>
            <person name="Ruan W."/>
            <person name="Khan S.A."/>
            <person name="Jeon C.O."/>
        </authorList>
    </citation>
    <scope>NUCLEOTIDE SEQUENCE [LARGE SCALE GENOMIC DNA]</scope>
    <source>
        <strain evidence="3 4">R798</strain>
    </source>
</reference>
<keyword evidence="2" id="KW-0812">Transmembrane</keyword>
<comment type="caution">
    <text evidence="3">The sequence shown here is derived from an EMBL/GenBank/DDBJ whole genome shotgun (WGS) entry which is preliminary data.</text>
</comment>
<dbReference type="EMBL" id="JAFBIL020000005">
    <property type="protein sequence ID" value="MBZ2208455.1"/>
    <property type="molecule type" value="Genomic_DNA"/>
</dbReference>
<protein>
    <submittedName>
        <fullName evidence="3">Uncharacterized protein</fullName>
    </submittedName>
</protein>